<dbReference type="Proteomes" id="UP001207930">
    <property type="component" value="Unassembled WGS sequence"/>
</dbReference>
<keyword evidence="1" id="KW-0472">Membrane</keyword>
<protein>
    <submittedName>
        <fullName evidence="3">OmpA family protein</fullName>
    </submittedName>
</protein>
<proteinExistence type="predicted"/>
<dbReference type="PROSITE" id="PS51123">
    <property type="entry name" value="OMPA_2"/>
    <property type="match status" value="1"/>
</dbReference>
<dbReference type="PANTHER" id="PTHR30329">
    <property type="entry name" value="STATOR ELEMENT OF FLAGELLAR MOTOR COMPLEX"/>
    <property type="match status" value="1"/>
</dbReference>
<dbReference type="EMBL" id="JAPDDS010000002">
    <property type="protein sequence ID" value="MCW1884070.1"/>
    <property type="molecule type" value="Genomic_DNA"/>
</dbReference>
<dbReference type="Gene3D" id="3.30.1330.60">
    <property type="entry name" value="OmpA-like domain"/>
    <property type="match status" value="1"/>
</dbReference>
<dbReference type="RefSeq" id="WP_264500030.1">
    <property type="nucleotide sequence ID" value="NZ_JAPDDS010000002.1"/>
</dbReference>
<evidence type="ECO:0000259" key="2">
    <source>
        <dbReference type="PROSITE" id="PS51123"/>
    </source>
</evidence>
<accession>A0ABT3FKI3</accession>
<evidence type="ECO:0000313" key="4">
    <source>
        <dbReference type="Proteomes" id="UP001207930"/>
    </source>
</evidence>
<dbReference type="PANTHER" id="PTHR30329:SF21">
    <property type="entry name" value="LIPOPROTEIN YIAD-RELATED"/>
    <property type="match status" value="1"/>
</dbReference>
<reference evidence="3 4" key="1">
    <citation type="submission" date="2022-10" db="EMBL/GenBank/DDBJ databases">
        <title>Luteolibacter flavescens strain MCCC 1K03193, whole genome shotgun sequencing project.</title>
        <authorList>
            <person name="Zhao G."/>
            <person name="Shen L."/>
        </authorList>
    </citation>
    <scope>NUCLEOTIDE SEQUENCE [LARGE SCALE GENOMIC DNA]</scope>
    <source>
        <strain evidence="3 4">MCCC 1K03193</strain>
    </source>
</reference>
<keyword evidence="4" id="KW-1185">Reference proteome</keyword>
<evidence type="ECO:0000256" key="1">
    <source>
        <dbReference type="PROSITE-ProRule" id="PRU00473"/>
    </source>
</evidence>
<organism evidence="3 4">
    <name type="scientific">Luteolibacter flavescens</name>
    <dbReference type="NCBI Taxonomy" id="1859460"/>
    <lineage>
        <taxon>Bacteria</taxon>
        <taxon>Pseudomonadati</taxon>
        <taxon>Verrucomicrobiota</taxon>
        <taxon>Verrucomicrobiia</taxon>
        <taxon>Verrucomicrobiales</taxon>
        <taxon>Verrucomicrobiaceae</taxon>
        <taxon>Luteolibacter</taxon>
    </lineage>
</organism>
<dbReference type="SUPFAM" id="SSF103088">
    <property type="entry name" value="OmpA-like"/>
    <property type="match status" value="1"/>
</dbReference>
<name>A0ABT3FKI3_9BACT</name>
<gene>
    <name evidence="3" type="ORF">OKA04_04970</name>
</gene>
<comment type="caution">
    <text evidence="3">The sequence shown here is derived from an EMBL/GenBank/DDBJ whole genome shotgun (WGS) entry which is preliminary data.</text>
</comment>
<feature type="domain" description="OmpA-like" evidence="2">
    <location>
        <begin position="109"/>
        <end position="230"/>
    </location>
</feature>
<dbReference type="InterPro" id="IPR036737">
    <property type="entry name" value="OmpA-like_sf"/>
</dbReference>
<dbReference type="InterPro" id="IPR006665">
    <property type="entry name" value="OmpA-like"/>
</dbReference>
<dbReference type="InterPro" id="IPR050330">
    <property type="entry name" value="Bact_OuterMem_StrucFunc"/>
</dbReference>
<evidence type="ECO:0000313" key="3">
    <source>
        <dbReference type="EMBL" id="MCW1884070.1"/>
    </source>
</evidence>
<dbReference type="CDD" id="cd07185">
    <property type="entry name" value="OmpA_C-like"/>
    <property type="match status" value="1"/>
</dbReference>
<dbReference type="Pfam" id="PF00691">
    <property type="entry name" value="OmpA"/>
    <property type="match status" value="1"/>
</dbReference>
<sequence>MKPNPTLLLLSVVSLHAQEPAPPVVIERVPPPVVIEEKVVPAPPPVVVERTVTEVVPPFDPALVRQRLAIVPKAVPVVPPGATVETTETVVRDPTNRIYHVERNVVIVDGQELPYVTLPVLFEIETAKLRDSTSRAALEHTAQAILEVLATNPEAGFKIEGHTSVDGEEDFNLKLSGDRARRVYDELTARYGVPAKALGAEGFGEKYPSHPNGTAAELELDRRVLVVRVK</sequence>